<evidence type="ECO:0000313" key="2">
    <source>
        <dbReference type="Proteomes" id="UP000828941"/>
    </source>
</evidence>
<accession>A0ACB9N9A4</accession>
<dbReference type="EMBL" id="CM039432">
    <property type="protein sequence ID" value="KAI4332379.1"/>
    <property type="molecule type" value="Genomic_DNA"/>
</dbReference>
<name>A0ACB9N9A4_BAUVA</name>
<protein>
    <submittedName>
        <fullName evidence="1">Uncharacterized protein</fullName>
    </submittedName>
</protein>
<organism evidence="1 2">
    <name type="scientific">Bauhinia variegata</name>
    <name type="common">Purple orchid tree</name>
    <name type="synonym">Phanera variegata</name>
    <dbReference type="NCBI Taxonomy" id="167791"/>
    <lineage>
        <taxon>Eukaryota</taxon>
        <taxon>Viridiplantae</taxon>
        <taxon>Streptophyta</taxon>
        <taxon>Embryophyta</taxon>
        <taxon>Tracheophyta</taxon>
        <taxon>Spermatophyta</taxon>
        <taxon>Magnoliopsida</taxon>
        <taxon>eudicotyledons</taxon>
        <taxon>Gunneridae</taxon>
        <taxon>Pentapetalae</taxon>
        <taxon>rosids</taxon>
        <taxon>fabids</taxon>
        <taxon>Fabales</taxon>
        <taxon>Fabaceae</taxon>
        <taxon>Cercidoideae</taxon>
        <taxon>Cercideae</taxon>
        <taxon>Bauhiniinae</taxon>
        <taxon>Bauhinia</taxon>
    </lineage>
</organism>
<evidence type="ECO:0000313" key="1">
    <source>
        <dbReference type="EMBL" id="KAI4332379.1"/>
    </source>
</evidence>
<proteinExistence type="predicted"/>
<dbReference type="Proteomes" id="UP000828941">
    <property type="component" value="Chromosome 7"/>
</dbReference>
<keyword evidence="2" id="KW-1185">Reference proteome</keyword>
<reference evidence="1 2" key="1">
    <citation type="journal article" date="2022" name="DNA Res.">
        <title>Chromosomal-level genome assembly of the orchid tree Bauhinia variegata (Leguminosae; Cercidoideae) supports the allotetraploid origin hypothesis of Bauhinia.</title>
        <authorList>
            <person name="Zhong Y."/>
            <person name="Chen Y."/>
            <person name="Zheng D."/>
            <person name="Pang J."/>
            <person name="Liu Y."/>
            <person name="Luo S."/>
            <person name="Meng S."/>
            <person name="Qian L."/>
            <person name="Wei D."/>
            <person name="Dai S."/>
            <person name="Zhou R."/>
        </authorList>
    </citation>
    <scope>NUCLEOTIDE SEQUENCE [LARGE SCALE GENOMIC DNA]</scope>
    <source>
        <strain evidence="1">BV-YZ2020</strain>
    </source>
</reference>
<gene>
    <name evidence="1" type="ORF">L6164_017294</name>
</gene>
<comment type="caution">
    <text evidence="1">The sequence shown here is derived from an EMBL/GenBank/DDBJ whole genome shotgun (WGS) entry which is preliminary data.</text>
</comment>
<sequence>MDSLEEKVLSVFMDEEFSKGPNSNRSLEDYELEDGSDCQERTSYWESQEAMLQEILERYNSTGTKLREEVGRIIEMAKSFDFCSCLKPNSSDCSNCLRRQVVVLLCERGFQANLCISKWNHTKKFPGGSHEYIELMASTSTTKKKIPFLIELELKEQFQIAKASTEYWELISWLPEFFIGKPDYLTAIVRVMCDAAKISMKEKKIHMGPWRKTGFMQMKWSSGFTQKLTVDEPFDRPDSCLRISVAVT</sequence>